<proteinExistence type="predicted"/>
<gene>
    <name evidence="2" type="ORF">FCE95_08855</name>
</gene>
<comment type="caution">
    <text evidence="2">The sequence shown here is derived from an EMBL/GenBank/DDBJ whole genome shotgun (WGS) entry which is preliminary data.</text>
</comment>
<evidence type="ECO:0000313" key="3">
    <source>
        <dbReference type="Proteomes" id="UP000308707"/>
    </source>
</evidence>
<dbReference type="OrthoDB" id="6026353at2"/>
<dbReference type="EMBL" id="SZUA01000002">
    <property type="protein sequence ID" value="TKR30239.1"/>
    <property type="molecule type" value="Genomic_DNA"/>
</dbReference>
<evidence type="ECO:0000256" key="1">
    <source>
        <dbReference type="SAM" id="MobiDB-lite"/>
    </source>
</evidence>
<dbReference type="Proteomes" id="UP000308707">
    <property type="component" value="Unassembled WGS sequence"/>
</dbReference>
<keyword evidence="3" id="KW-1185">Reference proteome</keyword>
<evidence type="ECO:0000313" key="2">
    <source>
        <dbReference type="EMBL" id="TKR30239.1"/>
    </source>
</evidence>
<name>A0A4U5JUZ2_9GAMM</name>
<feature type="compositionally biased region" description="Low complexity" evidence="1">
    <location>
        <begin position="9"/>
        <end position="21"/>
    </location>
</feature>
<reference evidence="2 3" key="1">
    <citation type="submission" date="2019-04" db="EMBL/GenBank/DDBJ databases">
        <title>Reference strain of H23.</title>
        <authorList>
            <person name="Luo X."/>
        </authorList>
    </citation>
    <scope>NUCLEOTIDE SEQUENCE [LARGE SCALE GENOMIC DNA]</scope>
    <source>
        <strain evidence="2 3">H23</strain>
    </source>
</reference>
<accession>A0A4U5JUZ2</accession>
<dbReference type="AlphaFoldDB" id="A0A4U5JUZ2"/>
<protein>
    <submittedName>
        <fullName evidence="2">Uncharacterized protein</fullName>
    </submittedName>
</protein>
<organism evidence="2 3">
    <name type="scientific">Luteimonas gilva</name>
    <dbReference type="NCBI Taxonomy" id="2572684"/>
    <lineage>
        <taxon>Bacteria</taxon>
        <taxon>Pseudomonadati</taxon>
        <taxon>Pseudomonadota</taxon>
        <taxon>Gammaproteobacteria</taxon>
        <taxon>Lysobacterales</taxon>
        <taxon>Lysobacteraceae</taxon>
        <taxon>Luteimonas</taxon>
    </lineage>
</organism>
<feature type="region of interest" description="Disordered" evidence="1">
    <location>
        <begin position="1"/>
        <end position="22"/>
    </location>
</feature>
<sequence>MNRQNKNNPAAPTPTRTAPTASNRFRIAGPAWQLGRQRDFGVGYGNSSGYASDRRYAEDWGQERFRMA</sequence>
<dbReference type="RefSeq" id="WP_137266669.1">
    <property type="nucleotide sequence ID" value="NZ_SZUA01000002.1"/>
</dbReference>